<dbReference type="Proteomes" id="UP000006546">
    <property type="component" value="Chromosome"/>
</dbReference>
<dbReference type="eggNOG" id="COG0101">
    <property type="taxonomic scope" value="Bacteria"/>
</dbReference>
<dbReference type="NCBIfam" id="TIGR00071">
    <property type="entry name" value="hisT_truA"/>
    <property type="match status" value="1"/>
</dbReference>
<feature type="domain" description="Pseudouridine synthase I TruA alpha/beta" evidence="8">
    <location>
        <begin position="151"/>
        <end position="252"/>
    </location>
</feature>
<dbReference type="Gene3D" id="3.30.70.660">
    <property type="entry name" value="Pseudouridine synthase I, catalytic domain, C-terminal subdomain"/>
    <property type="match status" value="1"/>
</dbReference>
<dbReference type="RefSeq" id="WP_013758304.1">
    <property type="nucleotide sequence ID" value="NC_015500.1"/>
</dbReference>
<dbReference type="PIRSF" id="PIRSF001430">
    <property type="entry name" value="tRNA_psdUrid_synth"/>
    <property type="match status" value="1"/>
</dbReference>
<dbReference type="Gene3D" id="3.30.70.580">
    <property type="entry name" value="Pseudouridine synthase I, catalytic domain, N-terminal subdomain"/>
    <property type="match status" value="1"/>
</dbReference>
<evidence type="ECO:0000256" key="4">
    <source>
        <dbReference type="HAMAP-Rule" id="MF_00171"/>
    </source>
</evidence>
<dbReference type="HAMAP" id="MF_00171">
    <property type="entry name" value="TruA"/>
    <property type="match status" value="1"/>
</dbReference>
<comment type="subunit">
    <text evidence="4">Homodimer.</text>
</comment>
<evidence type="ECO:0000259" key="8">
    <source>
        <dbReference type="Pfam" id="PF01416"/>
    </source>
</evidence>
<dbReference type="EC" id="5.4.99.12" evidence="4"/>
<dbReference type="PANTHER" id="PTHR11142">
    <property type="entry name" value="PSEUDOURIDYLATE SYNTHASE"/>
    <property type="match status" value="1"/>
</dbReference>
<dbReference type="EMBL" id="CP002696">
    <property type="protein sequence ID" value="AEE16597.1"/>
    <property type="molecule type" value="Genomic_DNA"/>
</dbReference>
<dbReference type="CDD" id="cd02570">
    <property type="entry name" value="PseudoU_synth_EcTruA"/>
    <property type="match status" value="1"/>
</dbReference>
<feature type="binding site" evidence="4 6">
    <location>
        <position position="117"/>
    </location>
    <ligand>
        <name>substrate</name>
    </ligand>
</feature>
<dbReference type="InterPro" id="IPR020094">
    <property type="entry name" value="TruA/RsuA/RluB/E/F_N"/>
</dbReference>
<name>F4LL00_TREBD</name>
<dbReference type="KEGG" id="tbe:Trebr_1169"/>
<comment type="caution">
    <text evidence="4">Lacks conserved residue(s) required for the propagation of feature annotation.</text>
</comment>
<dbReference type="OrthoDB" id="9811823at2"/>
<organism evidence="9 10">
    <name type="scientific">Treponema brennaborense (strain DSM 12168 / CIP 105900 / DD5/3)</name>
    <dbReference type="NCBI Taxonomy" id="906968"/>
    <lineage>
        <taxon>Bacteria</taxon>
        <taxon>Pseudomonadati</taxon>
        <taxon>Spirochaetota</taxon>
        <taxon>Spirochaetia</taxon>
        <taxon>Spirochaetales</taxon>
        <taxon>Treponemataceae</taxon>
        <taxon>Treponema</taxon>
    </lineage>
</organism>
<dbReference type="STRING" id="906968.Trebr_1169"/>
<sequence length="257" mass="29017">MKNVLLTVSYDGTDFCGWQRQDHADRGEPVRTVQAELERALRIMLKTPVALTGSGRTDSGVHAFAQAANFLSPFDSVPPENYVPALNSSLPPDVRVTAAREVPPGFHARFDARMRTYRYFLYCGATPPAHETRYVWPIRRYPDIARLNRMASCLYGEIDCTTFAAAGDPCESKKRYLEKAVFYADGDKLVFEIAANAFLWKMVRSVVGSLVYYEQKGKDADFFAEILRARDRRSAGPTAPPQGLFLWNVDFESCKRH</sequence>
<dbReference type="InterPro" id="IPR001406">
    <property type="entry name" value="PsdUridine_synth_TruA"/>
</dbReference>
<keyword evidence="2 4" id="KW-0819">tRNA processing</keyword>
<gene>
    <name evidence="4" type="primary">truA</name>
    <name evidence="9" type="ordered locus">Trebr_1169</name>
</gene>
<evidence type="ECO:0000256" key="5">
    <source>
        <dbReference type="PIRSR" id="PIRSR001430-1"/>
    </source>
</evidence>
<dbReference type="HOGENOM" id="CLU_014673_0_1_12"/>
<dbReference type="AlphaFoldDB" id="F4LL00"/>
<dbReference type="InterPro" id="IPR020103">
    <property type="entry name" value="PsdUridine_synth_cat_dom_sf"/>
</dbReference>
<evidence type="ECO:0000256" key="2">
    <source>
        <dbReference type="ARBA" id="ARBA00022694"/>
    </source>
</evidence>
<dbReference type="Pfam" id="PF01416">
    <property type="entry name" value="PseudoU_synth_1"/>
    <property type="match status" value="2"/>
</dbReference>
<feature type="domain" description="Pseudouridine synthase I TruA alpha/beta" evidence="8">
    <location>
        <begin position="8"/>
        <end position="111"/>
    </location>
</feature>
<accession>F4LL00</accession>
<dbReference type="InterPro" id="IPR020097">
    <property type="entry name" value="PsdUridine_synth_TruA_a/b_dom"/>
</dbReference>
<proteinExistence type="inferred from homology"/>
<comment type="function">
    <text evidence="4">Formation of pseudouridine at positions 38, 39 and 40 in the anticodon stem and loop of transfer RNAs.</text>
</comment>
<dbReference type="SUPFAM" id="SSF55120">
    <property type="entry name" value="Pseudouridine synthase"/>
    <property type="match status" value="1"/>
</dbReference>
<dbReference type="GO" id="GO:0003723">
    <property type="term" value="F:RNA binding"/>
    <property type="evidence" value="ECO:0007669"/>
    <property type="project" value="InterPro"/>
</dbReference>
<evidence type="ECO:0000256" key="1">
    <source>
        <dbReference type="ARBA" id="ARBA00009375"/>
    </source>
</evidence>
<keyword evidence="3 4" id="KW-0413">Isomerase</keyword>
<comment type="catalytic activity">
    <reaction evidence="4 7">
        <text>uridine(38/39/40) in tRNA = pseudouridine(38/39/40) in tRNA</text>
        <dbReference type="Rhea" id="RHEA:22376"/>
        <dbReference type="Rhea" id="RHEA-COMP:10085"/>
        <dbReference type="Rhea" id="RHEA-COMP:10087"/>
        <dbReference type="ChEBI" id="CHEBI:65314"/>
        <dbReference type="ChEBI" id="CHEBI:65315"/>
        <dbReference type="EC" id="5.4.99.12"/>
    </reaction>
</comment>
<dbReference type="FunFam" id="3.30.70.580:FF:000001">
    <property type="entry name" value="tRNA pseudouridine synthase A"/>
    <property type="match status" value="1"/>
</dbReference>
<evidence type="ECO:0000313" key="9">
    <source>
        <dbReference type="EMBL" id="AEE16597.1"/>
    </source>
</evidence>
<dbReference type="InterPro" id="IPR020095">
    <property type="entry name" value="PsdUridine_synth_TruA_C"/>
</dbReference>
<evidence type="ECO:0000256" key="7">
    <source>
        <dbReference type="RuleBase" id="RU003792"/>
    </source>
</evidence>
<protein>
    <recommendedName>
        <fullName evidence="4">tRNA pseudouridine synthase A</fullName>
        <ecNumber evidence="4">5.4.99.12</ecNumber>
    </recommendedName>
    <alternativeName>
        <fullName evidence="4">tRNA pseudouridine(38-40) synthase</fullName>
    </alternativeName>
    <alternativeName>
        <fullName evidence="4">tRNA pseudouridylate synthase I</fullName>
    </alternativeName>
    <alternativeName>
        <fullName evidence="4">tRNA-uridine isomerase I</fullName>
    </alternativeName>
</protein>
<dbReference type="GO" id="GO:0160147">
    <property type="term" value="F:tRNA pseudouridine(38-40) synthase activity"/>
    <property type="evidence" value="ECO:0007669"/>
    <property type="project" value="UniProtKB-EC"/>
</dbReference>
<feature type="active site" description="Nucleophile" evidence="4 5">
    <location>
        <position position="58"/>
    </location>
</feature>
<reference evidence="10" key="1">
    <citation type="submission" date="2011-04" db="EMBL/GenBank/DDBJ databases">
        <title>The complete genome of Treponema brennaborense DSM 12168.</title>
        <authorList>
            <person name="Lucas S."/>
            <person name="Han J."/>
            <person name="Lapidus A."/>
            <person name="Bruce D."/>
            <person name="Goodwin L."/>
            <person name="Pitluck S."/>
            <person name="Peters L."/>
            <person name="Kyrpides N."/>
            <person name="Mavromatis K."/>
            <person name="Ivanova N."/>
            <person name="Mikhailova N."/>
            <person name="Pagani I."/>
            <person name="Teshima H."/>
            <person name="Detter J.C."/>
            <person name="Tapia R."/>
            <person name="Han C."/>
            <person name="Land M."/>
            <person name="Hauser L."/>
            <person name="Markowitz V."/>
            <person name="Cheng J.-F."/>
            <person name="Hugenholtz P."/>
            <person name="Woyke T."/>
            <person name="Wu D."/>
            <person name="Gronow S."/>
            <person name="Wellnitz S."/>
            <person name="Brambilla E."/>
            <person name="Klenk H.-P."/>
            <person name="Eisen J.A."/>
        </authorList>
    </citation>
    <scope>NUCLEOTIDE SEQUENCE [LARGE SCALE GENOMIC DNA]</scope>
    <source>
        <strain evidence="10">DSM 12168 / CIP 105900 / DD5/3</strain>
    </source>
</reference>
<evidence type="ECO:0000256" key="6">
    <source>
        <dbReference type="PIRSR" id="PIRSR001430-2"/>
    </source>
</evidence>
<evidence type="ECO:0000313" key="10">
    <source>
        <dbReference type="Proteomes" id="UP000006546"/>
    </source>
</evidence>
<dbReference type="GO" id="GO:0031119">
    <property type="term" value="P:tRNA pseudouridine synthesis"/>
    <property type="evidence" value="ECO:0007669"/>
    <property type="project" value="UniProtKB-UniRule"/>
</dbReference>
<comment type="similarity">
    <text evidence="1 4 7">Belongs to the tRNA pseudouridine synthase TruA family.</text>
</comment>
<keyword evidence="10" id="KW-1185">Reference proteome</keyword>
<evidence type="ECO:0000256" key="3">
    <source>
        <dbReference type="ARBA" id="ARBA00023235"/>
    </source>
</evidence>
<dbReference type="PANTHER" id="PTHR11142:SF0">
    <property type="entry name" value="TRNA PSEUDOURIDINE SYNTHASE-LIKE 1"/>
    <property type="match status" value="1"/>
</dbReference>